<feature type="domain" description="Rad50/SbcC-type AAA" evidence="5">
    <location>
        <begin position="8"/>
        <end position="264"/>
    </location>
</feature>
<gene>
    <name evidence="6" type="ORF">AV649_11725</name>
</gene>
<comment type="subunit">
    <text evidence="2">Heterodimer of SbcC and SbcD.</text>
</comment>
<dbReference type="Proteomes" id="UP000076510">
    <property type="component" value="Unassembled WGS sequence"/>
</dbReference>
<dbReference type="GO" id="GO:0006302">
    <property type="term" value="P:double-strand break repair"/>
    <property type="evidence" value="ECO:0007669"/>
    <property type="project" value="InterPro"/>
</dbReference>
<evidence type="ECO:0000313" key="7">
    <source>
        <dbReference type="Proteomes" id="UP000076510"/>
    </source>
</evidence>
<dbReference type="RefSeq" id="WP_063190532.1">
    <property type="nucleotide sequence ID" value="NZ_LQQY01000002.1"/>
</dbReference>
<reference evidence="7" key="1">
    <citation type="submission" date="2016-01" db="EMBL/GenBank/DDBJ databases">
        <title>Whole genome sequencing of Bhargavaea cecembensis T14.</title>
        <authorList>
            <person name="Hong K.W."/>
        </authorList>
    </citation>
    <scope>NUCLEOTIDE SEQUENCE [LARGE SCALE GENOMIC DNA]</scope>
    <source>
        <strain evidence="7">M19</strain>
    </source>
</reference>
<dbReference type="Pfam" id="PF13476">
    <property type="entry name" value="AAA_23"/>
    <property type="match status" value="1"/>
</dbReference>
<evidence type="ECO:0000256" key="3">
    <source>
        <dbReference type="ARBA" id="ARBA00013368"/>
    </source>
</evidence>
<dbReference type="OrthoDB" id="1698838at2"/>
<sequence length="508" mass="57286">MQIAFKTLALKNFKNHKSLTVNFSDVTNIKGRNGAGKSSIGDAITWVLFGTDSSGSKLDSRPINSEEGTESTVELLMSIAGKDVMFGRSQKKTGKYFINEIPKKATEFNEFIENQFDKNLFLSLFNPSHFFTQHWQDQRSQLLQYMSEPLNKEILAELSQVDRERLEGPLKKHSLDDLDKLHREKVRINEKAYERAAERVQALEEQASKNDGSTFDLEAAQNEIESLHKQKTAMQEESVIRQRAKTARSRMEGQIDNLTDQITQQTQVVQSIKDEKVQEICGTCHQPLTEKAILKVKENRQARFNKEVATGKALVQKVNALKKSLSDMPVAEEADYDEPNLIEAKLMELQVKVKQGEQASSLAEDIEVAKEKKEAIRKELVTSKGVVDTIKEFKTKRSELMVSKVDDLFTSISVKLYETLKNGEEKATFEIEMDGKPYSKLSTAEKIKAGLELIEVLSMQSELVTPTFVDNAESILNFSAPAGQLIVVRVVDEDLSIKAIETKGDEKQ</sequence>
<dbReference type="InterPro" id="IPR038729">
    <property type="entry name" value="Rad50/SbcC_AAA"/>
</dbReference>
<evidence type="ECO:0000256" key="4">
    <source>
        <dbReference type="SAM" id="Coils"/>
    </source>
</evidence>
<keyword evidence="4" id="KW-0175">Coiled coil</keyword>
<comment type="similarity">
    <text evidence="1">Belongs to the SMC family. SbcC subfamily.</text>
</comment>
<evidence type="ECO:0000313" key="6">
    <source>
        <dbReference type="EMBL" id="KZE53421.1"/>
    </source>
</evidence>
<organism evidence="6 7">
    <name type="scientific">Rossellomorea marisflavi</name>
    <dbReference type="NCBI Taxonomy" id="189381"/>
    <lineage>
        <taxon>Bacteria</taxon>
        <taxon>Bacillati</taxon>
        <taxon>Bacillota</taxon>
        <taxon>Bacilli</taxon>
        <taxon>Bacillales</taxon>
        <taxon>Bacillaceae</taxon>
        <taxon>Rossellomorea</taxon>
    </lineage>
</organism>
<dbReference type="PANTHER" id="PTHR32114">
    <property type="entry name" value="ABC TRANSPORTER ABCH.3"/>
    <property type="match status" value="1"/>
</dbReference>
<feature type="coiled-coil region" evidence="4">
    <location>
        <begin position="186"/>
        <end position="275"/>
    </location>
</feature>
<name>A0A163MUQ7_9BACI</name>
<dbReference type="InterPro" id="IPR027417">
    <property type="entry name" value="P-loop_NTPase"/>
</dbReference>
<dbReference type="PANTHER" id="PTHR32114:SF2">
    <property type="entry name" value="ABC TRANSPORTER ABCH.3"/>
    <property type="match status" value="1"/>
</dbReference>
<dbReference type="AlphaFoldDB" id="A0A163MUQ7"/>
<comment type="caution">
    <text evidence="6">The sequence shown here is derived from an EMBL/GenBank/DDBJ whole genome shotgun (WGS) entry which is preliminary data.</text>
</comment>
<dbReference type="GO" id="GO:0016887">
    <property type="term" value="F:ATP hydrolysis activity"/>
    <property type="evidence" value="ECO:0007669"/>
    <property type="project" value="InterPro"/>
</dbReference>
<dbReference type="SUPFAM" id="SSF52540">
    <property type="entry name" value="P-loop containing nucleoside triphosphate hydrolases"/>
    <property type="match status" value="1"/>
</dbReference>
<protein>
    <recommendedName>
        <fullName evidence="3">Nuclease SbcCD subunit C</fullName>
    </recommendedName>
</protein>
<evidence type="ECO:0000259" key="5">
    <source>
        <dbReference type="Pfam" id="PF13476"/>
    </source>
</evidence>
<evidence type="ECO:0000256" key="2">
    <source>
        <dbReference type="ARBA" id="ARBA00011322"/>
    </source>
</evidence>
<proteinExistence type="inferred from homology"/>
<accession>A0A163MUQ7</accession>
<dbReference type="EMBL" id="LQQY01000002">
    <property type="protein sequence ID" value="KZE53421.1"/>
    <property type="molecule type" value="Genomic_DNA"/>
</dbReference>
<dbReference type="Gene3D" id="3.40.50.300">
    <property type="entry name" value="P-loop containing nucleotide triphosphate hydrolases"/>
    <property type="match status" value="1"/>
</dbReference>
<evidence type="ECO:0000256" key="1">
    <source>
        <dbReference type="ARBA" id="ARBA00006930"/>
    </source>
</evidence>